<gene>
    <name evidence="2" type="ORF">RZ57_05260</name>
</gene>
<evidence type="ECO:0008006" key="4">
    <source>
        <dbReference type="Google" id="ProtNLM"/>
    </source>
</evidence>
<dbReference type="InterPro" id="IPR010780">
    <property type="entry name" value="DUF1375"/>
</dbReference>
<keyword evidence="1" id="KW-0732">Signal</keyword>
<feature type="signal peptide" evidence="1">
    <location>
        <begin position="1"/>
        <end position="19"/>
    </location>
</feature>
<organism evidence="2 3">
    <name type="scientific">Haemophilus ducreyi</name>
    <dbReference type="NCBI Taxonomy" id="730"/>
    <lineage>
        <taxon>Bacteria</taxon>
        <taxon>Pseudomonadati</taxon>
        <taxon>Pseudomonadota</taxon>
        <taxon>Gammaproteobacteria</taxon>
        <taxon>Pasteurellales</taxon>
        <taxon>Pasteurellaceae</taxon>
        <taxon>Haemophilus</taxon>
    </lineage>
</organism>
<protein>
    <recommendedName>
        <fullName evidence="4">Lipoprotein</fullName>
    </recommendedName>
</protein>
<evidence type="ECO:0000256" key="1">
    <source>
        <dbReference type="SAM" id="SignalP"/>
    </source>
</evidence>
<dbReference type="OMA" id="ERDYRVY"/>
<reference evidence="2 3" key="1">
    <citation type="journal article" date="2015" name="PLoS Negl. Trop. Dis.">
        <title>Haemophilus ducreyi Cutaneous Ulcer Strains Are Nearly Identical to Class I Genital Ulcer Strains.</title>
        <authorList>
            <person name="Gangaiah D."/>
            <person name="Webb K.M."/>
            <person name="Humphreys T.L."/>
            <person name="Fortney K.R."/>
            <person name="Toh E."/>
            <person name="Tai A."/>
            <person name="Katz S.S."/>
            <person name="Pillay A."/>
            <person name="Chen C.Y."/>
            <person name="Roberts S.A."/>
            <person name="Munson R.S.Jr."/>
            <person name="Spinola S.M."/>
        </authorList>
    </citation>
    <scope>NUCLEOTIDE SEQUENCE [LARGE SCALE GENOMIC DNA]</scope>
    <source>
        <strain evidence="3">CLU2</strain>
    </source>
</reference>
<dbReference type="Proteomes" id="UP000060132">
    <property type="component" value="Chromosome"/>
</dbReference>
<dbReference type="Pfam" id="PF07119">
    <property type="entry name" value="DUF1375"/>
    <property type="match status" value="1"/>
</dbReference>
<sequence>MKSFLKKIVLALCSVYLTACGTVVSLAERDYRVYGGVKRDFETIQEGTLWSMAAVVDVPLSFVLDTLVLPLTLTQ</sequence>
<proteinExistence type="predicted"/>
<dbReference type="GeneID" id="60734205"/>
<name>A0AAC8UDS5_HAEDC</name>
<accession>A0AAC8UDS5</accession>
<dbReference type="RefSeq" id="WP_010945187.1">
    <property type="nucleotide sequence ID" value="NZ_CP011218.1"/>
</dbReference>
<feature type="chain" id="PRO_5041986547" description="Lipoprotein" evidence="1">
    <location>
        <begin position="20"/>
        <end position="75"/>
    </location>
</feature>
<evidence type="ECO:0000313" key="2">
    <source>
        <dbReference type="EMBL" id="AKO33076.1"/>
    </source>
</evidence>
<evidence type="ECO:0000313" key="3">
    <source>
        <dbReference type="Proteomes" id="UP000060132"/>
    </source>
</evidence>
<dbReference type="EMBL" id="CP011219">
    <property type="protein sequence ID" value="AKO33076.1"/>
    <property type="molecule type" value="Genomic_DNA"/>
</dbReference>
<dbReference type="AlphaFoldDB" id="A0AAC8UDS5"/>